<evidence type="ECO:0000313" key="3">
    <source>
        <dbReference type="Proteomes" id="UP001165121"/>
    </source>
</evidence>
<evidence type="ECO:0000256" key="1">
    <source>
        <dbReference type="SAM" id="MobiDB-lite"/>
    </source>
</evidence>
<gene>
    <name evidence="2" type="ORF">Pfra01_000012800</name>
</gene>
<keyword evidence="3" id="KW-1185">Reference proteome</keyword>
<protein>
    <submittedName>
        <fullName evidence="2">Unnamed protein product</fullName>
    </submittedName>
</protein>
<sequence>MKAEVNDPERATRNPVMSGVNMGQAPDIWTKMGQMNISEAAISQLRATVPNVNRSAYAGSVKAEGVKREPNASAAETAIKSTKTQGVRADAVHPRQGSKDKATPKPDPTKSRRKSNPFRKKRPSKDLSPDRSDPRSDSDENDSDSCSSSDSSGEEARSSTKTSSKAKVGSTHLTVRPYVNPNSLEKFDEKASQGDRRFWWERFLNMTEQGGWMDNVKPAVRNWRGQLPKHVQADWQKLSREFRHKYLKTRTSESERYFTMKQKSGETPLEIR</sequence>
<evidence type="ECO:0000313" key="2">
    <source>
        <dbReference type="EMBL" id="GMF14638.1"/>
    </source>
</evidence>
<feature type="compositionally biased region" description="Basic and acidic residues" evidence="1">
    <location>
        <begin position="124"/>
        <end position="138"/>
    </location>
</feature>
<feature type="region of interest" description="Disordered" evidence="1">
    <location>
        <begin position="1"/>
        <end position="24"/>
    </location>
</feature>
<comment type="caution">
    <text evidence="2">The sequence shown here is derived from an EMBL/GenBank/DDBJ whole genome shotgun (WGS) entry which is preliminary data.</text>
</comment>
<feature type="compositionally biased region" description="Basic residues" evidence="1">
    <location>
        <begin position="111"/>
        <end position="123"/>
    </location>
</feature>
<feature type="compositionally biased region" description="Basic and acidic residues" evidence="1">
    <location>
        <begin position="1"/>
        <end position="12"/>
    </location>
</feature>
<dbReference type="AlphaFoldDB" id="A0A9W6WRA6"/>
<proteinExistence type="predicted"/>
<feature type="compositionally biased region" description="Basic and acidic residues" evidence="1">
    <location>
        <begin position="90"/>
        <end position="110"/>
    </location>
</feature>
<feature type="region of interest" description="Disordered" evidence="1">
    <location>
        <begin position="58"/>
        <end position="177"/>
    </location>
</feature>
<dbReference type="Proteomes" id="UP001165121">
    <property type="component" value="Unassembled WGS sequence"/>
</dbReference>
<name>A0A9W6WRA6_9STRA</name>
<feature type="compositionally biased region" description="Low complexity" evidence="1">
    <location>
        <begin position="159"/>
        <end position="171"/>
    </location>
</feature>
<organism evidence="2 3">
    <name type="scientific">Phytophthora fragariaefolia</name>
    <dbReference type="NCBI Taxonomy" id="1490495"/>
    <lineage>
        <taxon>Eukaryota</taxon>
        <taxon>Sar</taxon>
        <taxon>Stramenopiles</taxon>
        <taxon>Oomycota</taxon>
        <taxon>Peronosporomycetes</taxon>
        <taxon>Peronosporales</taxon>
        <taxon>Peronosporaceae</taxon>
        <taxon>Phytophthora</taxon>
    </lineage>
</organism>
<reference evidence="2" key="1">
    <citation type="submission" date="2023-04" db="EMBL/GenBank/DDBJ databases">
        <title>Phytophthora fragariaefolia NBRC 109709.</title>
        <authorList>
            <person name="Ichikawa N."/>
            <person name="Sato H."/>
            <person name="Tonouchi N."/>
        </authorList>
    </citation>
    <scope>NUCLEOTIDE SEQUENCE</scope>
    <source>
        <strain evidence="2">NBRC 109709</strain>
    </source>
</reference>
<dbReference type="EMBL" id="BSXT01000009">
    <property type="protein sequence ID" value="GMF14638.1"/>
    <property type="molecule type" value="Genomic_DNA"/>
</dbReference>
<accession>A0A9W6WRA6</accession>